<feature type="region of interest" description="Disordered" evidence="1">
    <location>
        <begin position="58"/>
        <end position="79"/>
    </location>
</feature>
<sequence>MLRFVSKTICLSLIGLFNPLEAFQKNQKDGFFVEAGFETGLLEGTQTKEQTITQNTHNTYENPLTHPQSKEQNKSDTATPQSVYGRYYILQSTILEKATELFTTDNIENGLTFYSQSPVYANMVNGSVTIQNFLPYNLNNVELSFKDAQGKVVNLGVIETIPKDSQIILPASLFNDSEFEQADSFNYQQLQATATQFSDANTQSLFEKLSQITTNVTMSYENADTNNFKGNCHDCVSDFTPQTAEELTNLMLDMIAVFDSKSWEEAVLNAPFQFSNSPSECGSDFPKCVNPFNNGRVAPIYEKYVLTPQSVIDAFRRTINLEVNILKSGFVGLGYELDDHDGNLGIEASALNPEKLFGKTLNKVDIVELRDIIHEFSHTKGYTHNGNMTYQRVRLCQENGGAIQECEGGKEELVNGKEELKFTNGKEVKDQDGYTYDVCSFYKDNHQVYTAGNYPNSIYTDCSQVPAGLIGVTTAVWQQLINQNALPINFDNLNSQTNHLNAGLNAQNFATSMVSAIVQNFSTTSTTTYRSSSKNFRSPILGANVKIGYQHYFNDYIGLAYYGIIKYNYAKTNDEKIQQLSYGGGMDVLFDFITTYTNKKQGNPTKKVFASSFGVFGGLRGLYNSYYVFNQVKGSGNLDIVTGFNYRYKHSKYSIGISVPLIQSGIKIASNNGIYADSVILDEGGSHFKVFFNYGWVF</sequence>
<reference evidence="2 3" key="1">
    <citation type="submission" date="2015-08" db="EMBL/GenBank/DDBJ databases">
        <title>Comparative genomics of Helicobacter pylori strains.</title>
        <authorList>
            <person name="Kumar N."/>
            <person name="Albert M.J."/>
            <person name="Al-Akbal H.M."/>
            <person name="Ahmed N."/>
        </authorList>
    </citation>
    <scope>NUCLEOTIDE SEQUENCE [LARGE SCALE GENOMIC DNA]</scope>
    <source>
        <strain evidence="2 3">59</strain>
    </source>
</reference>
<dbReference type="AlphaFoldDB" id="A0ABD4B6J2"/>
<dbReference type="Proteomes" id="UP000037777">
    <property type="component" value="Unassembled WGS sequence"/>
</dbReference>
<gene>
    <name evidence="2" type="ORF">AM496_03005</name>
</gene>
<proteinExistence type="predicted"/>
<evidence type="ECO:0000313" key="3">
    <source>
        <dbReference type="Proteomes" id="UP000037777"/>
    </source>
</evidence>
<accession>A0ABD4B6J2</accession>
<feature type="compositionally biased region" description="Polar residues" evidence="1">
    <location>
        <begin position="58"/>
        <end position="67"/>
    </location>
</feature>
<organism evidence="2 3">
    <name type="scientific">Helicobacter pylori</name>
    <name type="common">Campylobacter pylori</name>
    <dbReference type="NCBI Taxonomy" id="210"/>
    <lineage>
        <taxon>Bacteria</taxon>
        <taxon>Pseudomonadati</taxon>
        <taxon>Campylobacterota</taxon>
        <taxon>Epsilonproteobacteria</taxon>
        <taxon>Campylobacterales</taxon>
        <taxon>Helicobacteraceae</taxon>
        <taxon>Helicobacter</taxon>
    </lineage>
</organism>
<name>A0ABD4B6J2_HELPX</name>
<protein>
    <recommendedName>
        <fullName evidence="4">Outer membrane protein C</fullName>
    </recommendedName>
</protein>
<dbReference type="EMBL" id="LIXH01000015">
    <property type="protein sequence ID" value="KOS33865.1"/>
    <property type="molecule type" value="Genomic_DNA"/>
</dbReference>
<comment type="caution">
    <text evidence="2">The sequence shown here is derived from an EMBL/GenBank/DDBJ whole genome shotgun (WGS) entry which is preliminary data.</text>
</comment>
<dbReference type="RefSeq" id="WP_053575913.1">
    <property type="nucleotide sequence ID" value="NZ_LIXH01000015.1"/>
</dbReference>
<evidence type="ECO:0000313" key="2">
    <source>
        <dbReference type="EMBL" id="KOS33865.1"/>
    </source>
</evidence>
<dbReference type="InterPro" id="IPR002718">
    <property type="entry name" value="OMP_Helicobacter"/>
</dbReference>
<dbReference type="PRINTS" id="PR01776">
    <property type="entry name" value="HPOMPFAMILY"/>
</dbReference>
<evidence type="ECO:0000256" key="1">
    <source>
        <dbReference type="SAM" id="MobiDB-lite"/>
    </source>
</evidence>
<evidence type="ECO:0008006" key="4">
    <source>
        <dbReference type="Google" id="ProtNLM"/>
    </source>
</evidence>